<comment type="caution">
    <text evidence="1">The sequence shown here is derived from an EMBL/GenBank/DDBJ whole genome shotgun (WGS) entry which is preliminary data.</text>
</comment>
<protein>
    <submittedName>
        <fullName evidence="1">Uncharacterized protein</fullName>
    </submittedName>
</protein>
<reference evidence="1" key="2">
    <citation type="submission" date="2023-05" db="EMBL/GenBank/DDBJ databases">
        <authorList>
            <person name="Fouks B."/>
        </authorList>
    </citation>
    <scope>NUCLEOTIDE SEQUENCE</scope>
    <source>
        <strain evidence="1">Stay&amp;Tobe</strain>
        <tissue evidence="1">Testes</tissue>
    </source>
</reference>
<gene>
    <name evidence="1" type="ORF">L9F63_000394</name>
</gene>
<proteinExistence type="predicted"/>
<accession>A0AAD8ALV7</accession>
<dbReference type="Proteomes" id="UP001233999">
    <property type="component" value="Unassembled WGS sequence"/>
</dbReference>
<dbReference type="EMBL" id="JASPKZ010000016">
    <property type="protein sequence ID" value="KAJ9601446.1"/>
    <property type="molecule type" value="Genomic_DNA"/>
</dbReference>
<reference evidence="1" key="1">
    <citation type="journal article" date="2023" name="IScience">
        <title>Live-bearing cockroach genome reveals convergent evolutionary mechanisms linked to viviparity in insects and beyond.</title>
        <authorList>
            <person name="Fouks B."/>
            <person name="Harrison M.C."/>
            <person name="Mikhailova A.A."/>
            <person name="Marchal E."/>
            <person name="English S."/>
            <person name="Carruthers M."/>
            <person name="Jennings E.C."/>
            <person name="Chiamaka E.L."/>
            <person name="Frigard R.A."/>
            <person name="Pippel M."/>
            <person name="Attardo G.M."/>
            <person name="Benoit J.B."/>
            <person name="Bornberg-Bauer E."/>
            <person name="Tobe S.S."/>
        </authorList>
    </citation>
    <scope>NUCLEOTIDE SEQUENCE</scope>
    <source>
        <strain evidence="1">Stay&amp;Tobe</strain>
    </source>
</reference>
<evidence type="ECO:0000313" key="1">
    <source>
        <dbReference type="EMBL" id="KAJ9601446.1"/>
    </source>
</evidence>
<keyword evidence="2" id="KW-1185">Reference proteome</keyword>
<name>A0AAD8ALV7_DIPPU</name>
<sequence length="72" mass="8292">MERIGAFVKRSHPSLKINDATITEYGYIPNNERLQYVRRPRRGLLVESRDIKTRLICHNINEIGPVLSAIST</sequence>
<feature type="non-terminal residue" evidence="1">
    <location>
        <position position="72"/>
    </location>
</feature>
<dbReference type="AlphaFoldDB" id="A0AAD8ALV7"/>
<organism evidence="1 2">
    <name type="scientific">Diploptera punctata</name>
    <name type="common">Pacific beetle cockroach</name>
    <dbReference type="NCBI Taxonomy" id="6984"/>
    <lineage>
        <taxon>Eukaryota</taxon>
        <taxon>Metazoa</taxon>
        <taxon>Ecdysozoa</taxon>
        <taxon>Arthropoda</taxon>
        <taxon>Hexapoda</taxon>
        <taxon>Insecta</taxon>
        <taxon>Pterygota</taxon>
        <taxon>Neoptera</taxon>
        <taxon>Polyneoptera</taxon>
        <taxon>Dictyoptera</taxon>
        <taxon>Blattodea</taxon>
        <taxon>Blaberoidea</taxon>
        <taxon>Blaberidae</taxon>
        <taxon>Diplopterinae</taxon>
        <taxon>Diploptera</taxon>
    </lineage>
</organism>
<evidence type="ECO:0000313" key="2">
    <source>
        <dbReference type="Proteomes" id="UP001233999"/>
    </source>
</evidence>